<dbReference type="GO" id="GO:0006865">
    <property type="term" value="P:amino acid transport"/>
    <property type="evidence" value="ECO:0007669"/>
    <property type="project" value="UniProtKB-KW"/>
</dbReference>
<organism evidence="6 7">
    <name type="scientific">Afipia clevelandensis ATCC 49720</name>
    <dbReference type="NCBI Taxonomy" id="883079"/>
    <lineage>
        <taxon>Bacteria</taxon>
        <taxon>Pseudomonadati</taxon>
        <taxon>Pseudomonadota</taxon>
        <taxon>Alphaproteobacteria</taxon>
        <taxon>Hyphomicrobiales</taxon>
        <taxon>Nitrobacteraceae</taxon>
        <taxon>Afipia</taxon>
    </lineage>
</organism>
<keyword evidence="3" id="KW-0813">Transport</keyword>
<sequence length="405" mass="43862">MAFSFRAYARFAAGAGAAVVLAAAATTSIRAEDQAPIKIGLMLPYKGVYALPAESIDRGFQLALEEFGNKSNGRPIEVIRADDELTPSVGVQKFNKLVQGDKVDIVAGIIGSNVGIAISELAEKNKVPLVFANAFADEITGKFCSPYIARTSFSANGFEYASGKYWASKGIKTAVTMGPDYTAGRAFIDGFKRGFEENGGKVVEQIWTPFQKTKDYSAALTQAANANAEIIYAFYAGAEAIQVVKQHADFGLRSKVPLIGDHWVYDEALWPALGDLVINARHVATHYPGVPTEVNRKFVKAYQDKFKMEPDVSAELGYDNGKAIMLTLEKLGGKIPEDRAKFISTMRGLTFDAPRGKIRFNAQNSAQLEKVYLVEIVKGADGKPQRKGLDEFPGAGDLPGCTKSF</sequence>
<dbReference type="HOGENOM" id="CLU_027128_1_2_5"/>
<dbReference type="RefSeq" id="WP_002714933.1">
    <property type="nucleotide sequence ID" value="NZ_KB375281.1"/>
</dbReference>
<evidence type="ECO:0000313" key="7">
    <source>
        <dbReference type="Proteomes" id="UP000001095"/>
    </source>
</evidence>
<evidence type="ECO:0000313" key="6">
    <source>
        <dbReference type="EMBL" id="EKS31846.1"/>
    </source>
</evidence>
<evidence type="ECO:0000256" key="4">
    <source>
        <dbReference type="SAM" id="SignalP"/>
    </source>
</evidence>
<comment type="similarity">
    <text evidence="1">Belongs to the leucine-binding protein family.</text>
</comment>
<dbReference type="InterPro" id="IPR028082">
    <property type="entry name" value="Peripla_BP_I"/>
</dbReference>
<dbReference type="Gene3D" id="3.40.50.2300">
    <property type="match status" value="2"/>
</dbReference>
<evidence type="ECO:0000256" key="2">
    <source>
        <dbReference type="ARBA" id="ARBA00022729"/>
    </source>
</evidence>
<dbReference type="EMBL" id="AGWY01000018">
    <property type="protein sequence ID" value="EKS31846.1"/>
    <property type="molecule type" value="Genomic_DNA"/>
</dbReference>
<reference evidence="6 7" key="1">
    <citation type="submission" date="2012-04" db="EMBL/GenBank/DDBJ databases">
        <title>The Genome Sequence of Afipia clevelandensis ATCC 49720.</title>
        <authorList>
            <consortium name="The Broad Institute Genome Sequencing Platform"/>
            <person name="Earl A."/>
            <person name="Ward D."/>
            <person name="Feldgarden M."/>
            <person name="Gevers D."/>
            <person name="Huys G."/>
            <person name="Walker B."/>
            <person name="Young S.K."/>
            <person name="Zeng Q."/>
            <person name="Gargeya S."/>
            <person name="Fitzgerald M."/>
            <person name="Haas B."/>
            <person name="Abouelleil A."/>
            <person name="Alvarado L."/>
            <person name="Arachchi H.M."/>
            <person name="Berlin A."/>
            <person name="Chapman S.B."/>
            <person name="Goldberg J."/>
            <person name="Griggs A."/>
            <person name="Gujja S."/>
            <person name="Hansen M."/>
            <person name="Howarth C."/>
            <person name="Imamovic A."/>
            <person name="Larimer J."/>
            <person name="McCowen C."/>
            <person name="Montmayeur A."/>
            <person name="Murphy C."/>
            <person name="Neiman D."/>
            <person name="Pearson M."/>
            <person name="Priest M."/>
            <person name="Roberts A."/>
            <person name="Saif S."/>
            <person name="Shea T."/>
            <person name="Sisk P."/>
            <person name="Sykes S."/>
            <person name="Wortman J."/>
            <person name="Nusbaum C."/>
            <person name="Birren B."/>
        </authorList>
    </citation>
    <scope>NUCLEOTIDE SEQUENCE [LARGE SCALE GENOMIC DNA]</scope>
    <source>
        <strain evidence="6 7">ATCC 49720</strain>
    </source>
</reference>
<dbReference type="AlphaFoldDB" id="K8NRW3"/>
<dbReference type="CDD" id="cd20014">
    <property type="entry name" value="PBP1_RPA0668_benzoate-like"/>
    <property type="match status" value="1"/>
</dbReference>
<keyword evidence="2 4" id="KW-0732">Signal</keyword>
<dbReference type="PATRIC" id="fig|883079.3.peg.4149"/>
<dbReference type="InterPro" id="IPR051010">
    <property type="entry name" value="BCAA_transport"/>
</dbReference>
<gene>
    <name evidence="6" type="ORF">HMPREF9696_04067</name>
</gene>
<feature type="chain" id="PRO_5003921631" description="Leucine-binding protein domain-containing protein" evidence="4">
    <location>
        <begin position="23"/>
        <end position="405"/>
    </location>
</feature>
<name>K8NRW3_9BRAD</name>
<accession>K8NRW3</accession>
<proteinExistence type="inferred from homology"/>
<comment type="caution">
    <text evidence="6">The sequence shown here is derived from an EMBL/GenBank/DDBJ whole genome shotgun (WGS) entry which is preliminary data.</text>
</comment>
<dbReference type="Proteomes" id="UP000001095">
    <property type="component" value="Unassembled WGS sequence"/>
</dbReference>
<evidence type="ECO:0000259" key="5">
    <source>
        <dbReference type="Pfam" id="PF13458"/>
    </source>
</evidence>
<dbReference type="InterPro" id="IPR028081">
    <property type="entry name" value="Leu-bd"/>
</dbReference>
<keyword evidence="7" id="KW-1185">Reference proteome</keyword>
<dbReference type="Pfam" id="PF13458">
    <property type="entry name" value="Peripla_BP_6"/>
    <property type="match status" value="1"/>
</dbReference>
<dbReference type="SUPFAM" id="SSF53822">
    <property type="entry name" value="Periplasmic binding protein-like I"/>
    <property type="match status" value="1"/>
</dbReference>
<feature type="signal peptide" evidence="4">
    <location>
        <begin position="1"/>
        <end position="22"/>
    </location>
</feature>
<protein>
    <recommendedName>
        <fullName evidence="5">Leucine-binding protein domain-containing protein</fullName>
    </recommendedName>
</protein>
<dbReference type="PANTHER" id="PTHR30483:SF6">
    <property type="entry name" value="PERIPLASMIC BINDING PROTEIN OF ABC TRANSPORTER FOR NATURAL AMINO ACIDS"/>
    <property type="match status" value="1"/>
</dbReference>
<keyword evidence="3" id="KW-0029">Amino-acid transport</keyword>
<dbReference type="PANTHER" id="PTHR30483">
    <property type="entry name" value="LEUCINE-SPECIFIC-BINDING PROTEIN"/>
    <property type="match status" value="1"/>
</dbReference>
<evidence type="ECO:0000256" key="1">
    <source>
        <dbReference type="ARBA" id="ARBA00010062"/>
    </source>
</evidence>
<evidence type="ECO:0000256" key="3">
    <source>
        <dbReference type="ARBA" id="ARBA00022970"/>
    </source>
</evidence>
<feature type="domain" description="Leucine-binding protein" evidence="5">
    <location>
        <begin position="36"/>
        <end position="379"/>
    </location>
</feature>